<keyword evidence="3" id="KW-1185">Reference proteome</keyword>
<dbReference type="EMBL" id="CAJJDP010000187">
    <property type="protein sequence ID" value="CAD8214617.1"/>
    <property type="molecule type" value="Genomic_DNA"/>
</dbReference>
<dbReference type="Proteomes" id="UP000683925">
    <property type="component" value="Unassembled WGS sequence"/>
</dbReference>
<feature type="chain" id="PRO_5035736651" evidence="1">
    <location>
        <begin position="20"/>
        <end position="122"/>
    </location>
</feature>
<evidence type="ECO:0000256" key="1">
    <source>
        <dbReference type="SAM" id="SignalP"/>
    </source>
</evidence>
<sequence>MLKKLQILKMLIIVNFLTATIQICLKQQDELLSIIRGKYKNVLQLNRGAIISSRKQNVFLGGNYGSCLNDAIYQLSYYTWSLQGQSITFQLPQSYELNTLKIWFWASFTESKYTYKMRIKKN</sequence>
<protein>
    <submittedName>
        <fullName evidence="2">Uncharacterized protein</fullName>
    </submittedName>
</protein>
<proteinExistence type="predicted"/>
<keyword evidence="1" id="KW-0732">Signal</keyword>
<organism evidence="2 3">
    <name type="scientific">Paramecium octaurelia</name>
    <dbReference type="NCBI Taxonomy" id="43137"/>
    <lineage>
        <taxon>Eukaryota</taxon>
        <taxon>Sar</taxon>
        <taxon>Alveolata</taxon>
        <taxon>Ciliophora</taxon>
        <taxon>Intramacronucleata</taxon>
        <taxon>Oligohymenophorea</taxon>
        <taxon>Peniculida</taxon>
        <taxon>Parameciidae</taxon>
        <taxon>Paramecium</taxon>
    </lineage>
</organism>
<gene>
    <name evidence="2" type="ORF">POCTA_138.1.T1830017</name>
</gene>
<evidence type="ECO:0000313" key="2">
    <source>
        <dbReference type="EMBL" id="CAD8214617.1"/>
    </source>
</evidence>
<feature type="signal peptide" evidence="1">
    <location>
        <begin position="1"/>
        <end position="19"/>
    </location>
</feature>
<dbReference type="AlphaFoldDB" id="A0A8S1YPE4"/>
<accession>A0A8S1YPE4</accession>
<comment type="caution">
    <text evidence="2">The sequence shown here is derived from an EMBL/GenBank/DDBJ whole genome shotgun (WGS) entry which is preliminary data.</text>
</comment>
<evidence type="ECO:0000313" key="3">
    <source>
        <dbReference type="Proteomes" id="UP000683925"/>
    </source>
</evidence>
<name>A0A8S1YPE4_PAROT</name>
<reference evidence="2" key="1">
    <citation type="submission" date="2021-01" db="EMBL/GenBank/DDBJ databases">
        <authorList>
            <consortium name="Genoscope - CEA"/>
            <person name="William W."/>
        </authorList>
    </citation>
    <scope>NUCLEOTIDE SEQUENCE</scope>
</reference>